<keyword evidence="1" id="KW-0472">Membrane</keyword>
<feature type="transmembrane region" description="Helical" evidence="1">
    <location>
        <begin position="9"/>
        <end position="29"/>
    </location>
</feature>
<dbReference type="EMBL" id="CANHGI010000004">
    <property type="protein sequence ID" value="CAI5448899.1"/>
    <property type="molecule type" value="Genomic_DNA"/>
</dbReference>
<organism evidence="2 3">
    <name type="scientific">Caenorhabditis angaria</name>
    <dbReference type="NCBI Taxonomy" id="860376"/>
    <lineage>
        <taxon>Eukaryota</taxon>
        <taxon>Metazoa</taxon>
        <taxon>Ecdysozoa</taxon>
        <taxon>Nematoda</taxon>
        <taxon>Chromadorea</taxon>
        <taxon>Rhabditida</taxon>
        <taxon>Rhabditina</taxon>
        <taxon>Rhabditomorpha</taxon>
        <taxon>Rhabditoidea</taxon>
        <taxon>Rhabditidae</taxon>
        <taxon>Peloderinae</taxon>
        <taxon>Caenorhabditis</taxon>
    </lineage>
</organism>
<evidence type="ECO:0000313" key="3">
    <source>
        <dbReference type="Proteomes" id="UP001152747"/>
    </source>
</evidence>
<keyword evidence="3" id="KW-1185">Reference proteome</keyword>
<evidence type="ECO:0000313" key="2">
    <source>
        <dbReference type="EMBL" id="CAI5448899.1"/>
    </source>
</evidence>
<keyword evidence="1" id="KW-0812">Transmembrane</keyword>
<reference evidence="2" key="1">
    <citation type="submission" date="2022-11" db="EMBL/GenBank/DDBJ databases">
        <authorList>
            <person name="Kikuchi T."/>
        </authorList>
    </citation>
    <scope>NUCLEOTIDE SEQUENCE</scope>
    <source>
        <strain evidence="2">PS1010</strain>
    </source>
</reference>
<accession>A0A9P1N3U5</accession>
<dbReference type="OrthoDB" id="5775365at2759"/>
<evidence type="ECO:0000256" key="1">
    <source>
        <dbReference type="SAM" id="Phobius"/>
    </source>
</evidence>
<keyword evidence="1" id="KW-1133">Transmembrane helix</keyword>
<dbReference type="AlphaFoldDB" id="A0A9P1N3U5"/>
<sequence length="235" mass="27260">MNNFFDKKMVAKSTLIILISLIVIAYGWIGKNEVYKHLYTRPYIVPSGERAFHSIYTHVGRSAGQNLYGPIYVAMINGEFYFGGHTENDNINLGQAVIVTNYLETITDDRFFYLHNDMIELKKTELSKDDKKGDMKEACEKAVYAVIPKAELNYSPEDFIVKFGNRMPMIYNGNQKKCIGTYDIMTDIFTCAYVDTKKVLKEHNFMWDPETGEYRQSNLIEILCRVPFPDKEYEQ</sequence>
<dbReference type="Proteomes" id="UP001152747">
    <property type="component" value="Unassembled WGS sequence"/>
</dbReference>
<name>A0A9P1N3U5_9PELO</name>
<proteinExistence type="predicted"/>
<gene>
    <name evidence="2" type="ORF">CAMP_LOCUS11536</name>
</gene>
<protein>
    <submittedName>
        <fullName evidence="2">Uncharacterized protein</fullName>
    </submittedName>
</protein>
<comment type="caution">
    <text evidence="2">The sequence shown here is derived from an EMBL/GenBank/DDBJ whole genome shotgun (WGS) entry which is preliminary data.</text>
</comment>